<dbReference type="EMBL" id="JAVREI010000027">
    <property type="protein sequence ID" value="MDT0278420.1"/>
    <property type="molecule type" value="Genomic_DNA"/>
</dbReference>
<protein>
    <submittedName>
        <fullName evidence="10">SSI family serine proteinase inhibitor</fullName>
    </submittedName>
</protein>
<dbReference type="SUPFAM" id="SSF55399">
    <property type="entry name" value="Subtilisin inhibitor"/>
    <property type="match status" value="1"/>
</dbReference>
<accession>A0ABU2KE08</accession>
<evidence type="ECO:0000256" key="4">
    <source>
        <dbReference type="ARBA" id="ARBA00022690"/>
    </source>
</evidence>
<sequence length="163" mass="16639">MPRLLPLLLVAAALTLAGCGSADEEGTAAAPTTDTTPDQAEGVEGTDGAAAGGGITQADNDLQVEIDLGDGAAPETWTLTCVGFVEGSHPTAEAACEHLKGMEDPFAPLPTDVMCSQQYGGPETARVVGRWGGEPVDLELSRVNGCRIDQWNSLVPLVPAPAS</sequence>
<comment type="caution">
    <text evidence="10">The sequence shown here is derived from an EMBL/GenBank/DDBJ whole genome shotgun (WGS) entry which is preliminary data.</text>
</comment>
<comment type="subcellular location">
    <subcellularLocation>
        <location evidence="1">Secreted</location>
    </subcellularLocation>
</comment>
<dbReference type="PROSITE" id="PS51257">
    <property type="entry name" value="PROKAR_LIPOPROTEIN"/>
    <property type="match status" value="1"/>
</dbReference>
<dbReference type="InterPro" id="IPR036819">
    <property type="entry name" value="Subtilisin_inhibitor-like_sf"/>
</dbReference>
<feature type="compositionally biased region" description="Low complexity" evidence="7">
    <location>
        <begin position="27"/>
        <end position="49"/>
    </location>
</feature>
<proteinExistence type="inferred from homology"/>
<dbReference type="Proteomes" id="UP001183222">
    <property type="component" value="Unassembled WGS sequence"/>
</dbReference>
<evidence type="ECO:0000256" key="3">
    <source>
        <dbReference type="ARBA" id="ARBA00022525"/>
    </source>
</evidence>
<evidence type="ECO:0000256" key="2">
    <source>
        <dbReference type="ARBA" id="ARBA00010472"/>
    </source>
</evidence>
<evidence type="ECO:0000256" key="8">
    <source>
        <dbReference type="SAM" id="SignalP"/>
    </source>
</evidence>
<organism evidence="10 11">
    <name type="scientific">Blastococcus goldschmidtiae</name>
    <dbReference type="NCBI Taxonomy" id="3075546"/>
    <lineage>
        <taxon>Bacteria</taxon>
        <taxon>Bacillati</taxon>
        <taxon>Actinomycetota</taxon>
        <taxon>Actinomycetes</taxon>
        <taxon>Geodermatophilales</taxon>
        <taxon>Geodermatophilaceae</taxon>
        <taxon>Blastococcus</taxon>
    </lineage>
</organism>
<evidence type="ECO:0000256" key="7">
    <source>
        <dbReference type="SAM" id="MobiDB-lite"/>
    </source>
</evidence>
<gene>
    <name evidence="10" type="ORF">RM425_21165</name>
</gene>
<feature type="domain" description="Subtilisin inhibitor" evidence="9">
    <location>
        <begin position="75"/>
        <end position="139"/>
    </location>
</feature>
<dbReference type="RefSeq" id="WP_311347216.1">
    <property type="nucleotide sequence ID" value="NZ_JAVREI010000027.1"/>
</dbReference>
<reference evidence="11" key="1">
    <citation type="submission" date="2023-07" db="EMBL/GenBank/DDBJ databases">
        <title>30 novel species of actinomycetes from the DSMZ collection.</title>
        <authorList>
            <person name="Nouioui I."/>
        </authorList>
    </citation>
    <scope>NUCLEOTIDE SEQUENCE [LARGE SCALE GENOMIC DNA]</scope>
    <source>
        <strain evidence="11">DSM 46792</strain>
    </source>
</reference>
<dbReference type="Pfam" id="PF00720">
    <property type="entry name" value="SSI"/>
    <property type="match status" value="1"/>
</dbReference>
<feature type="region of interest" description="Disordered" evidence="7">
    <location>
        <begin position="22"/>
        <end position="53"/>
    </location>
</feature>
<keyword evidence="8" id="KW-0732">Signal</keyword>
<keyword evidence="4" id="KW-0646">Protease inhibitor</keyword>
<feature type="chain" id="PRO_5045294456" evidence="8">
    <location>
        <begin position="23"/>
        <end position="163"/>
    </location>
</feature>
<comment type="similarity">
    <text evidence="2">Belongs to the protease inhibitor I16 (SSI) family.</text>
</comment>
<evidence type="ECO:0000313" key="10">
    <source>
        <dbReference type="EMBL" id="MDT0278420.1"/>
    </source>
</evidence>
<evidence type="ECO:0000259" key="9">
    <source>
        <dbReference type="Pfam" id="PF00720"/>
    </source>
</evidence>
<keyword evidence="11" id="KW-1185">Reference proteome</keyword>
<evidence type="ECO:0000256" key="1">
    <source>
        <dbReference type="ARBA" id="ARBA00004613"/>
    </source>
</evidence>
<feature type="signal peptide" evidence="8">
    <location>
        <begin position="1"/>
        <end position="22"/>
    </location>
</feature>
<dbReference type="InterPro" id="IPR023549">
    <property type="entry name" value="Subtilisin_inhibitor"/>
</dbReference>
<keyword evidence="5" id="KW-0722">Serine protease inhibitor</keyword>
<evidence type="ECO:0000313" key="11">
    <source>
        <dbReference type="Proteomes" id="UP001183222"/>
    </source>
</evidence>
<keyword evidence="3" id="KW-0964">Secreted</keyword>
<evidence type="ECO:0000256" key="6">
    <source>
        <dbReference type="ARBA" id="ARBA00023157"/>
    </source>
</evidence>
<evidence type="ECO:0000256" key="5">
    <source>
        <dbReference type="ARBA" id="ARBA00022900"/>
    </source>
</evidence>
<name>A0ABU2KE08_9ACTN</name>
<dbReference type="Gene3D" id="3.30.350.10">
    <property type="entry name" value="Subtilisin inhibitor-like"/>
    <property type="match status" value="1"/>
</dbReference>
<keyword evidence="6" id="KW-1015">Disulfide bond</keyword>